<name>A0A9P5YFJ4_9AGAR</name>
<reference evidence="1" key="1">
    <citation type="submission" date="2020-11" db="EMBL/GenBank/DDBJ databases">
        <authorList>
            <consortium name="DOE Joint Genome Institute"/>
            <person name="Ahrendt S."/>
            <person name="Riley R."/>
            <person name="Andreopoulos W."/>
            <person name="Labutti K."/>
            <person name="Pangilinan J."/>
            <person name="Ruiz-Duenas F.J."/>
            <person name="Barrasa J.M."/>
            <person name="Sanchez-Garcia M."/>
            <person name="Camarero S."/>
            <person name="Miyauchi S."/>
            <person name="Serrano A."/>
            <person name="Linde D."/>
            <person name="Babiker R."/>
            <person name="Drula E."/>
            <person name="Ayuso-Fernandez I."/>
            <person name="Pacheco R."/>
            <person name="Padilla G."/>
            <person name="Ferreira P."/>
            <person name="Barriuso J."/>
            <person name="Kellner H."/>
            <person name="Castanera R."/>
            <person name="Alfaro M."/>
            <person name="Ramirez L."/>
            <person name="Pisabarro A.G."/>
            <person name="Kuo A."/>
            <person name="Tritt A."/>
            <person name="Lipzen A."/>
            <person name="He G."/>
            <person name="Yan M."/>
            <person name="Ng V."/>
            <person name="Cullen D."/>
            <person name="Martin F."/>
            <person name="Rosso M.-N."/>
            <person name="Henrissat B."/>
            <person name="Hibbett D."/>
            <person name="Martinez A.T."/>
            <person name="Grigoriev I.V."/>
        </authorList>
    </citation>
    <scope>NUCLEOTIDE SEQUENCE</scope>
    <source>
        <strain evidence="1">CBS 247.69</strain>
    </source>
</reference>
<gene>
    <name evidence="1" type="ORF">BDZ94DRAFT_1247588</name>
</gene>
<proteinExistence type="predicted"/>
<organism evidence="1 2">
    <name type="scientific">Collybia nuda</name>
    <dbReference type="NCBI Taxonomy" id="64659"/>
    <lineage>
        <taxon>Eukaryota</taxon>
        <taxon>Fungi</taxon>
        <taxon>Dikarya</taxon>
        <taxon>Basidiomycota</taxon>
        <taxon>Agaricomycotina</taxon>
        <taxon>Agaricomycetes</taxon>
        <taxon>Agaricomycetidae</taxon>
        <taxon>Agaricales</taxon>
        <taxon>Tricholomatineae</taxon>
        <taxon>Clitocybaceae</taxon>
        <taxon>Collybia</taxon>
    </lineage>
</organism>
<comment type="caution">
    <text evidence="1">The sequence shown here is derived from an EMBL/GenBank/DDBJ whole genome shotgun (WGS) entry which is preliminary data.</text>
</comment>
<evidence type="ECO:0000313" key="1">
    <source>
        <dbReference type="EMBL" id="KAF9467745.1"/>
    </source>
</evidence>
<evidence type="ECO:0000313" key="2">
    <source>
        <dbReference type="Proteomes" id="UP000807353"/>
    </source>
</evidence>
<accession>A0A9P5YFJ4</accession>
<sequence length="68" mass="7630">MAGSSCAQETSVSGAVAPTITSYMRFCVSILYLWGIWGDFHNFQHQITPYVTVSIFKAFASFAPNRYR</sequence>
<dbReference type="AlphaFoldDB" id="A0A9P5YFJ4"/>
<dbReference type="EMBL" id="MU150235">
    <property type="protein sequence ID" value="KAF9467745.1"/>
    <property type="molecule type" value="Genomic_DNA"/>
</dbReference>
<keyword evidence="2" id="KW-1185">Reference proteome</keyword>
<protein>
    <submittedName>
        <fullName evidence="1">Uncharacterized protein</fullName>
    </submittedName>
</protein>
<dbReference type="Proteomes" id="UP000807353">
    <property type="component" value="Unassembled WGS sequence"/>
</dbReference>